<evidence type="ECO:0000313" key="5">
    <source>
        <dbReference type="Proteomes" id="UP000475325"/>
    </source>
</evidence>
<feature type="compositionally biased region" description="Polar residues" evidence="1">
    <location>
        <begin position="305"/>
        <end position="318"/>
    </location>
</feature>
<feature type="transmembrane region" description="Helical" evidence="2">
    <location>
        <begin position="26"/>
        <end position="47"/>
    </location>
</feature>
<evidence type="ECO:0000313" key="3">
    <source>
        <dbReference type="EMBL" id="KAF3083045.1"/>
    </source>
</evidence>
<feature type="region of interest" description="Disordered" evidence="1">
    <location>
        <begin position="305"/>
        <end position="333"/>
    </location>
</feature>
<keyword evidence="2" id="KW-1133">Transmembrane helix</keyword>
<accession>A0A7C8J675</accession>
<dbReference type="EMBL" id="WIQZ01000021">
    <property type="protein sequence ID" value="KAF3138838.1"/>
    <property type="molecule type" value="Genomic_DNA"/>
</dbReference>
<name>A0A7C8J675_ORBOL</name>
<evidence type="ECO:0000313" key="6">
    <source>
        <dbReference type="Proteomes" id="UP000480548"/>
    </source>
</evidence>
<sequence>MRRTTNGYFGPEYDNRPTFRVQARWLLIRYIQSFGCLICLPFFVITANSRVSYARNAPKFITIDSGWGYILAITCTSLYIFLSAASFFFICYNVVLSPVEGFGADVFILALWIASLTGTIVARINYSKAISAAQSRQISTPSSPGVGLWMLFICLVVCIILSIYTTYLSYLQLAEYRQKLRQRRSLDATVSLVPPYSPPQTSISNNTTTTTTTTSSPPQSPPQTATRPVSVASSLWSRIRPTSSYSTSTTTTTTRITGWRRQRDEERAGGEEEPKPEETTGLTREQIIAERVEAVRAPPTYWYATSNRPRVDVGTTSVHDPEAGDETLPLYRP</sequence>
<feature type="compositionally biased region" description="Low complexity" evidence="1">
    <location>
        <begin position="237"/>
        <end position="259"/>
    </location>
</feature>
<feature type="region of interest" description="Disordered" evidence="1">
    <location>
        <begin position="191"/>
        <end position="285"/>
    </location>
</feature>
<keyword evidence="2" id="KW-0812">Transmembrane</keyword>
<evidence type="ECO:0000313" key="4">
    <source>
        <dbReference type="EMBL" id="KAF3138838.1"/>
    </source>
</evidence>
<reference evidence="5 6" key="1">
    <citation type="submission" date="2019-06" db="EMBL/GenBank/DDBJ databases">
        <authorList>
            <person name="Palmer J.M."/>
        </authorList>
    </citation>
    <scope>NUCLEOTIDE SEQUENCE [LARGE SCALE GENOMIC DNA]</scope>
    <source>
        <strain evidence="3 5">TWF102</strain>
        <strain evidence="4 6">TWF703</strain>
    </source>
</reference>
<feature type="compositionally biased region" description="Basic and acidic residues" evidence="1">
    <location>
        <begin position="261"/>
        <end position="278"/>
    </location>
</feature>
<feature type="transmembrane region" description="Helical" evidence="2">
    <location>
        <begin position="67"/>
        <end position="94"/>
    </location>
</feature>
<proteinExistence type="predicted"/>
<comment type="caution">
    <text evidence="3">The sequence shown here is derived from an EMBL/GenBank/DDBJ whole genome shotgun (WGS) entry which is preliminary data.</text>
</comment>
<keyword evidence="2" id="KW-0472">Membrane</keyword>
<organism evidence="3 5">
    <name type="scientific">Orbilia oligospora</name>
    <name type="common">Nematode-trapping fungus</name>
    <name type="synonym">Arthrobotrys oligospora</name>
    <dbReference type="NCBI Taxonomy" id="2813651"/>
    <lineage>
        <taxon>Eukaryota</taxon>
        <taxon>Fungi</taxon>
        <taxon>Dikarya</taxon>
        <taxon>Ascomycota</taxon>
        <taxon>Pezizomycotina</taxon>
        <taxon>Orbiliomycetes</taxon>
        <taxon>Orbiliales</taxon>
        <taxon>Orbiliaceae</taxon>
        <taxon>Orbilia</taxon>
    </lineage>
</organism>
<feature type="compositionally biased region" description="Polar residues" evidence="1">
    <location>
        <begin position="225"/>
        <end position="236"/>
    </location>
</feature>
<evidence type="ECO:0000256" key="2">
    <source>
        <dbReference type="SAM" id="Phobius"/>
    </source>
</evidence>
<evidence type="ECO:0000256" key="1">
    <source>
        <dbReference type="SAM" id="MobiDB-lite"/>
    </source>
</evidence>
<gene>
    <name evidence="3" type="ORF">TWF102_000994</name>
    <name evidence="4" type="ORF">TWF703_004379</name>
</gene>
<feature type="transmembrane region" description="Helical" evidence="2">
    <location>
        <begin position="146"/>
        <end position="171"/>
    </location>
</feature>
<feature type="transmembrane region" description="Helical" evidence="2">
    <location>
        <begin position="106"/>
        <end position="126"/>
    </location>
</feature>
<dbReference type="AlphaFoldDB" id="A0A7C8J675"/>
<dbReference type="Proteomes" id="UP000475325">
    <property type="component" value="Unassembled WGS sequence"/>
</dbReference>
<dbReference type="Proteomes" id="UP000480548">
    <property type="component" value="Unassembled WGS sequence"/>
</dbReference>
<feature type="compositionally biased region" description="Low complexity" evidence="1">
    <location>
        <begin position="199"/>
        <end position="217"/>
    </location>
</feature>
<protein>
    <submittedName>
        <fullName evidence="3">Uncharacterized protein</fullName>
    </submittedName>
</protein>
<dbReference type="EMBL" id="WIQW01000110">
    <property type="protein sequence ID" value="KAF3083045.1"/>
    <property type="molecule type" value="Genomic_DNA"/>
</dbReference>